<dbReference type="AlphaFoldDB" id="A0A1Q3CV31"/>
<dbReference type="Gene3D" id="2.40.50.140">
    <property type="entry name" value="Nucleic acid-binding proteins"/>
    <property type="match status" value="1"/>
</dbReference>
<keyword evidence="2" id="KW-1185">Reference proteome</keyword>
<comment type="caution">
    <text evidence="1">The sequence shown here is derived from an EMBL/GenBank/DDBJ whole genome shotgun (WGS) entry which is preliminary data.</text>
</comment>
<dbReference type="InParanoid" id="A0A1Q3CV31"/>
<dbReference type="SUPFAM" id="SSF50249">
    <property type="entry name" value="Nucleic acid-binding proteins"/>
    <property type="match status" value="1"/>
</dbReference>
<dbReference type="STRING" id="3775.A0A1Q3CV31"/>
<proteinExistence type="predicted"/>
<dbReference type="EMBL" id="BDDD01003121">
    <property type="protein sequence ID" value="GAV84104.1"/>
    <property type="molecule type" value="Genomic_DNA"/>
</dbReference>
<gene>
    <name evidence="1" type="ORF">CFOL_v3_27548</name>
</gene>
<evidence type="ECO:0000313" key="2">
    <source>
        <dbReference type="Proteomes" id="UP000187406"/>
    </source>
</evidence>
<organism evidence="1 2">
    <name type="scientific">Cephalotus follicularis</name>
    <name type="common">Albany pitcher plant</name>
    <dbReference type="NCBI Taxonomy" id="3775"/>
    <lineage>
        <taxon>Eukaryota</taxon>
        <taxon>Viridiplantae</taxon>
        <taxon>Streptophyta</taxon>
        <taxon>Embryophyta</taxon>
        <taxon>Tracheophyta</taxon>
        <taxon>Spermatophyta</taxon>
        <taxon>Magnoliopsida</taxon>
        <taxon>eudicotyledons</taxon>
        <taxon>Gunneridae</taxon>
        <taxon>Pentapetalae</taxon>
        <taxon>rosids</taxon>
        <taxon>fabids</taxon>
        <taxon>Oxalidales</taxon>
        <taxon>Cephalotaceae</taxon>
        <taxon>Cephalotus</taxon>
    </lineage>
</organism>
<dbReference type="PANTHER" id="PTHR38542:SF2">
    <property type="entry name" value="REPLICATION FACTOR A C-TERMINAL DOMAIN-CONTAINING PROTEIN"/>
    <property type="match status" value="1"/>
</dbReference>
<dbReference type="PANTHER" id="PTHR38542">
    <property type="entry name" value="OS04G0450500 PROTEIN"/>
    <property type="match status" value="1"/>
</dbReference>
<evidence type="ECO:0000313" key="1">
    <source>
        <dbReference type="EMBL" id="GAV84104.1"/>
    </source>
</evidence>
<dbReference type="OrthoDB" id="2446218at2759"/>
<accession>A0A1Q3CV31</accession>
<name>A0A1Q3CV31_CEPFO</name>
<reference evidence="2" key="1">
    <citation type="submission" date="2016-04" db="EMBL/GenBank/DDBJ databases">
        <title>Cephalotus genome sequencing.</title>
        <authorList>
            <person name="Fukushima K."/>
            <person name="Hasebe M."/>
            <person name="Fang X."/>
        </authorList>
    </citation>
    <scope>NUCLEOTIDE SEQUENCE [LARGE SCALE GENOMIC DNA]</scope>
    <source>
        <strain evidence="2">cv. St1</strain>
    </source>
</reference>
<protein>
    <submittedName>
        <fullName evidence="1">Uncharacterized protein</fullName>
    </submittedName>
</protein>
<dbReference type="InterPro" id="IPR012340">
    <property type="entry name" value="NA-bd_OB-fold"/>
</dbReference>
<sequence>MTSAIGWYGPLIDLSKASSHIGSFVQLLVYVQRCTPVHYKLSKGGEVIRTDIQVGDDTRPYFSVSLWQKQMGSMAAVGDVILLQNVKVIKFGGVVEARTVQCSSLIRLIHSYESLVSKDVDELISESRVGIGSKEKLGKVVEWVRQARYTLHSTELNCYQKGQFSRNWKILEEGKALNCFSLSEVSRSTNSCKVNFYASIGEIFLPITWRELNESEKEKMFISRRVLDTVDDRLAEDLICTGCQLCGSPLNMEYRGVNEQRSIPLYCQKSPNRLHAVSLIYRPFMLYIWDELEYLPLLVRNKSAELLFGNIKAENVLLCYRGKIRDHNFCFKDVHKESFCDTRASSHMRAAGEIVSSCSSDKGLRRKGKHTFDRNIDFYLIWLILTRALLQQGKNSPLKFEVTVNTSLDRENGRFEMVSVSIPCVTR</sequence>
<dbReference type="Proteomes" id="UP000187406">
    <property type="component" value="Unassembled WGS sequence"/>
</dbReference>